<dbReference type="Proteomes" id="UP000681722">
    <property type="component" value="Unassembled WGS sequence"/>
</dbReference>
<dbReference type="InterPro" id="IPR002589">
    <property type="entry name" value="Macro_dom"/>
</dbReference>
<evidence type="ECO:0000313" key="4">
    <source>
        <dbReference type="EMBL" id="CAF3778953.1"/>
    </source>
</evidence>
<feature type="region of interest" description="Disordered" evidence="1">
    <location>
        <begin position="198"/>
        <end position="218"/>
    </location>
</feature>
<dbReference type="SUPFAM" id="SSF52949">
    <property type="entry name" value="Macro domain-like"/>
    <property type="match status" value="2"/>
</dbReference>
<name>A0A814HCB2_9BILA</name>
<keyword evidence="5" id="KW-1185">Reference proteome</keyword>
<proteinExistence type="predicted"/>
<evidence type="ECO:0000313" key="5">
    <source>
        <dbReference type="Proteomes" id="UP000663829"/>
    </source>
</evidence>
<dbReference type="OrthoDB" id="6133115at2759"/>
<evidence type="ECO:0000313" key="3">
    <source>
        <dbReference type="EMBL" id="CAF1007737.1"/>
    </source>
</evidence>
<feature type="region of interest" description="Disordered" evidence="1">
    <location>
        <begin position="418"/>
        <end position="491"/>
    </location>
</feature>
<accession>A0A814HCB2</accession>
<feature type="compositionally biased region" description="Basic and acidic residues" evidence="1">
    <location>
        <begin position="418"/>
        <end position="441"/>
    </location>
</feature>
<dbReference type="AlphaFoldDB" id="A0A814HCB2"/>
<feature type="domain" description="Macro" evidence="2">
    <location>
        <begin position="495"/>
        <end position="679"/>
    </location>
</feature>
<dbReference type="Pfam" id="PF01661">
    <property type="entry name" value="Macro"/>
    <property type="match status" value="1"/>
</dbReference>
<protein>
    <recommendedName>
        <fullName evidence="2">Macro domain-containing protein</fullName>
    </recommendedName>
</protein>
<dbReference type="EMBL" id="CAJNOQ010003344">
    <property type="protein sequence ID" value="CAF1007737.1"/>
    <property type="molecule type" value="Genomic_DNA"/>
</dbReference>
<dbReference type="PANTHER" id="PTHR11106:SF27">
    <property type="entry name" value="MACRO DOMAIN-CONTAINING PROTEIN"/>
    <property type="match status" value="1"/>
</dbReference>
<dbReference type="EMBL" id="CAJOBC010003345">
    <property type="protein sequence ID" value="CAF3778953.1"/>
    <property type="molecule type" value="Genomic_DNA"/>
</dbReference>
<sequence length="686" mass="78808">MSEDKRFSVDQITLVKDDFFKQRVSGIVLYTDGPQLKTLMRELSDNKLKCDIKSICDQISNDRQYQEHDRYQIIRVADNQIEAENIILVNQPGIDWSECRWFETIIDIACQQRIYSIVFPYILYTTEDQLCTLDIILQLKKENKLQEIQEIRIVYIDDTNFALEKEKLKKFLAELKQWKNNGGRTNENTQCNNHVEHGRKTFDQNNGVQENNNPSYNHDERRTIVASNVNNTQNEQNPQYQYEFGDAILVIKQGNILMEKADAIIVDVDNFNPTQPVRMLYEQAGTTYKQACAALNPTDELYIMPGGDLHARYIIHMSLPCCTPAQSSSQNYLGILHDSFVPVFKNALKYRINRIALLPDGRIKHNYRPESLLEQLYKVYSNCNTYIRDIIMVIDDTSRFSMWNDICKRFSAECSRRRAKEKEQRSSAHVNERPPIEEHVLGRPVRHKIGDDSLNQDNQYRQTRSSVQPQTVDNGRTWSHTRDSPHASNTRMLPTNLIKYALSERTVLTVKRGDISMEPTDVIVNAANEHLRDGIGVTGAIYKRAGPVYADACSRCPKINSKGWCLQSGQAIVLPSGDLPSHCVIATVGPIFDEKDETESKKTLFSCYRECLLLAAKKNHRSIAFPALSCGVYGYPIQKAARIAIEAVQKFSSDLNEIVFVLWDDLVFCAWIQEIESNKHLKRLTD</sequence>
<dbReference type="PROSITE" id="PS51154">
    <property type="entry name" value="MACRO"/>
    <property type="match status" value="1"/>
</dbReference>
<dbReference type="InterPro" id="IPR043472">
    <property type="entry name" value="Macro_dom-like"/>
</dbReference>
<reference evidence="3" key="1">
    <citation type="submission" date="2021-02" db="EMBL/GenBank/DDBJ databases">
        <authorList>
            <person name="Nowell W R."/>
        </authorList>
    </citation>
    <scope>NUCLEOTIDE SEQUENCE</scope>
</reference>
<gene>
    <name evidence="3" type="ORF">GPM918_LOCUS14099</name>
    <name evidence="4" type="ORF">SRO942_LOCUS14101</name>
</gene>
<comment type="caution">
    <text evidence="3">The sequence shown here is derived from an EMBL/GenBank/DDBJ whole genome shotgun (WGS) entry which is preliminary data.</text>
</comment>
<organism evidence="3 5">
    <name type="scientific">Didymodactylos carnosus</name>
    <dbReference type="NCBI Taxonomy" id="1234261"/>
    <lineage>
        <taxon>Eukaryota</taxon>
        <taxon>Metazoa</taxon>
        <taxon>Spiralia</taxon>
        <taxon>Gnathifera</taxon>
        <taxon>Rotifera</taxon>
        <taxon>Eurotatoria</taxon>
        <taxon>Bdelloidea</taxon>
        <taxon>Philodinida</taxon>
        <taxon>Philodinidae</taxon>
        <taxon>Didymodactylos</taxon>
    </lineage>
</organism>
<dbReference type="PANTHER" id="PTHR11106">
    <property type="entry name" value="GANGLIOSIDE INDUCED DIFFERENTIATION ASSOCIATED PROTEIN 2-RELATED"/>
    <property type="match status" value="1"/>
</dbReference>
<evidence type="ECO:0000259" key="2">
    <source>
        <dbReference type="PROSITE" id="PS51154"/>
    </source>
</evidence>
<feature type="compositionally biased region" description="Polar residues" evidence="1">
    <location>
        <begin position="203"/>
        <end position="216"/>
    </location>
</feature>
<dbReference type="Gene3D" id="3.40.220.10">
    <property type="entry name" value="Leucine Aminopeptidase, subunit E, domain 1"/>
    <property type="match status" value="2"/>
</dbReference>
<dbReference type="SMART" id="SM00506">
    <property type="entry name" value="A1pp"/>
    <property type="match status" value="1"/>
</dbReference>
<dbReference type="Proteomes" id="UP000663829">
    <property type="component" value="Unassembled WGS sequence"/>
</dbReference>
<evidence type="ECO:0000256" key="1">
    <source>
        <dbReference type="SAM" id="MobiDB-lite"/>
    </source>
</evidence>
<feature type="compositionally biased region" description="Polar residues" evidence="1">
    <location>
        <begin position="453"/>
        <end position="478"/>
    </location>
</feature>